<reference evidence="8" key="1">
    <citation type="submission" date="2016-11" db="UniProtKB">
        <authorList>
            <consortium name="WormBaseParasite"/>
        </authorList>
    </citation>
    <scope>IDENTIFICATION</scope>
</reference>
<keyword evidence="3" id="KW-1133">Transmembrane helix</keyword>
<evidence type="ECO:0000256" key="2">
    <source>
        <dbReference type="ARBA" id="ARBA00022692"/>
    </source>
</evidence>
<dbReference type="Proteomes" id="UP000095281">
    <property type="component" value="Unplaced"/>
</dbReference>
<dbReference type="PANTHER" id="PTHR44755">
    <property type="entry name" value="NATRIURETIC PEPTIDE RECEPTOR 3-RELATED"/>
    <property type="match status" value="1"/>
</dbReference>
<organism evidence="7 8">
    <name type="scientific">Meloidogyne hapla</name>
    <name type="common">Root-knot nematode worm</name>
    <dbReference type="NCBI Taxonomy" id="6305"/>
    <lineage>
        <taxon>Eukaryota</taxon>
        <taxon>Metazoa</taxon>
        <taxon>Ecdysozoa</taxon>
        <taxon>Nematoda</taxon>
        <taxon>Chromadorea</taxon>
        <taxon>Rhabditida</taxon>
        <taxon>Tylenchina</taxon>
        <taxon>Tylenchomorpha</taxon>
        <taxon>Tylenchoidea</taxon>
        <taxon>Meloidogynidae</taxon>
        <taxon>Meloidogyninae</taxon>
        <taxon>Meloidogyne</taxon>
    </lineage>
</organism>
<feature type="signal peptide" evidence="5">
    <location>
        <begin position="1"/>
        <end position="18"/>
    </location>
</feature>
<feature type="chain" id="PRO_5009315626" evidence="5">
    <location>
        <begin position="19"/>
        <end position="270"/>
    </location>
</feature>
<keyword evidence="2" id="KW-0812">Transmembrane</keyword>
<dbReference type="OMA" id="WHLANIE"/>
<keyword evidence="4" id="KW-0472">Membrane</keyword>
<dbReference type="InterPro" id="IPR001828">
    <property type="entry name" value="ANF_lig-bd_rcpt"/>
</dbReference>
<protein>
    <submittedName>
        <fullName evidence="8">ANF_receptor domain-containing protein</fullName>
    </submittedName>
</protein>
<dbReference type="PANTHER" id="PTHR44755:SF8">
    <property type="entry name" value="RECEPTOR LIGAND BINDING REGION DOMAIN-CONTAINING PROTEIN"/>
    <property type="match status" value="1"/>
</dbReference>
<sequence>MLLLFILILIINKIIVGGNNDNSLFPLLGAIFLPNDVEIGKNERKDEVIERHLATMHSVAPIIDLAIEDAYFRFLLKWTNDPEWLLIGQTKSILQCHAQRHAAWAALEALQWNNNKGINVAFGPSCDYLVATIMRILSYKKVPMITNSHSSEFFKEEKNTTLVTQFGPLQDHSIQLIEFFFRRMNWSQARAFYEKQFWQNELHEAGSCRLFSSGFFLRAKKNKWGVEADLIVSPTSTDSAYNRQQYKQLLIEKAGNNYSGGFLLIIKGLD</sequence>
<feature type="domain" description="Receptor ligand binding region" evidence="6">
    <location>
        <begin position="109"/>
        <end position="204"/>
    </location>
</feature>
<dbReference type="GO" id="GO:0016020">
    <property type="term" value="C:membrane"/>
    <property type="evidence" value="ECO:0007669"/>
    <property type="project" value="UniProtKB-SubCell"/>
</dbReference>
<dbReference type="SUPFAM" id="SSF53822">
    <property type="entry name" value="Periplasmic binding protein-like I"/>
    <property type="match status" value="1"/>
</dbReference>
<dbReference type="InterPro" id="IPR028082">
    <property type="entry name" value="Peripla_BP_I"/>
</dbReference>
<dbReference type="GO" id="GO:0017046">
    <property type="term" value="F:peptide hormone binding"/>
    <property type="evidence" value="ECO:0007669"/>
    <property type="project" value="TreeGrafter"/>
</dbReference>
<evidence type="ECO:0000256" key="3">
    <source>
        <dbReference type="ARBA" id="ARBA00022989"/>
    </source>
</evidence>
<dbReference type="GO" id="GO:0038023">
    <property type="term" value="F:signaling receptor activity"/>
    <property type="evidence" value="ECO:0007669"/>
    <property type="project" value="TreeGrafter"/>
</dbReference>
<dbReference type="Pfam" id="PF01094">
    <property type="entry name" value="ANF_receptor"/>
    <property type="match status" value="1"/>
</dbReference>
<evidence type="ECO:0000256" key="4">
    <source>
        <dbReference type="ARBA" id="ARBA00023136"/>
    </source>
</evidence>
<evidence type="ECO:0000256" key="1">
    <source>
        <dbReference type="ARBA" id="ARBA00004370"/>
    </source>
</evidence>
<comment type="subcellular location">
    <subcellularLocation>
        <location evidence="1">Membrane</location>
    </subcellularLocation>
</comment>
<dbReference type="InterPro" id="IPR052612">
    <property type="entry name" value="ANP_Clearance_Receptor"/>
</dbReference>
<evidence type="ECO:0000313" key="8">
    <source>
        <dbReference type="WBParaSite" id="MhA1_Contig1806.frz3.gene6"/>
    </source>
</evidence>
<dbReference type="AlphaFoldDB" id="A0A1I8BB42"/>
<evidence type="ECO:0000259" key="6">
    <source>
        <dbReference type="Pfam" id="PF01094"/>
    </source>
</evidence>
<keyword evidence="7" id="KW-1185">Reference proteome</keyword>
<dbReference type="Gene3D" id="3.40.50.2300">
    <property type="match status" value="1"/>
</dbReference>
<evidence type="ECO:0000256" key="5">
    <source>
        <dbReference type="SAM" id="SignalP"/>
    </source>
</evidence>
<evidence type="ECO:0000313" key="7">
    <source>
        <dbReference type="Proteomes" id="UP000095281"/>
    </source>
</evidence>
<name>A0A1I8BB42_MELHA</name>
<accession>A0A1I8BB42</accession>
<proteinExistence type="predicted"/>
<dbReference type="WBParaSite" id="MhA1_Contig1806.frz3.gene6">
    <property type="protein sequence ID" value="MhA1_Contig1806.frz3.gene6"/>
    <property type="gene ID" value="MhA1_Contig1806.frz3.gene6"/>
</dbReference>
<keyword evidence="5" id="KW-0732">Signal</keyword>
<dbReference type="GO" id="GO:0007165">
    <property type="term" value="P:signal transduction"/>
    <property type="evidence" value="ECO:0007669"/>
    <property type="project" value="TreeGrafter"/>
</dbReference>